<feature type="compositionally biased region" description="Basic and acidic residues" evidence="1">
    <location>
        <begin position="104"/>
        <end position="113"/>
    </location>
</feature>
<evidence type="ECO:0000313" key="3">
    <source>
        <dbReference type="Proteomes" id="UP000823388"/>
    </source>
</evidence>
<protein>
    <submittedName>
        <fullName evidence="2">Uncharacterized protein</fullName>
    </submittedName>
</protein>
<comment type="caution">
    <text evidence="2">The sequence shown here is derived from an EMBL/GenBank/DDBJ whole genome shotgun (WGS) entry which is preliminary data.</text>
</comment>
<evidence type="ECO:0000256" key="1">
    <source>
        <dbReference type="SAM" id="MobiDB-lite"/>
    </source>
</evidence>
<dbReference type="AlphaFoldDB" id="A0A8T0TKZ3"/>
<name>A0A8T0TKZ3_PANVG</name>
<reference evidence="2" key="1">
    <citation type="submission" date="2020-05" db="EMBL/GenBank/DDBJ databases">
        <title>WGS assembly of Panicum virgatum.</title>
        <authorList>
            <person name="Lovell J.T."/>
            <person name="Jenkins J."/>
            <person name="Shu S."/>
            <person name="Juenger T.E."/>
            <person name="Schmutz J."/>
        </authorList>
    </citation>
    <scope>NUCLEOTIDE SEQUENCE</scope>
    <source>
        <strain evidence="2">AP13</strain>
    </source>
</reference>
<keyword evidence="3" id="KW-1185">Reference proteome</keyword>
<dbReference type="Proteomes" id="UP000823388">
    <property type="component" value="Chromosome 4K"/>
</dbReference>
<evidence type="ECO:0000313" key="2">
    <source>
        <dbReference type="EMBL" id="KAG2609584.1"/>
    </source>
</evidence>
<gene>
    <name evidence="2" type="ORF">PVAP13_4KG051000</name>
</gene>
<accession>A0A8T0TKZ3</accession>
<sequence>AEHPNFDASFIYECVGRMTHGKLGIVDESISVAEKEGVETRKRSAQPHFSAREKRLERENEELSAFCAGNNVLAAIGELDYDALAQETATRSADSKSEGGLSKENGKVGHDGAQDDYGYDDEEYNWHEEDMSFEEEYKRW</sequence>
<proteinExistence type="predicted"/>
<organism evidence="2 3">
    <name type="scientific">Panicum virgatum</name>
    <name type="common">Blackwell switchgrass</name>
    <dbReference type="NCBI Taxonomy" id="38727"/>
    <lineage>
        <taxon>Eukaryota</taxon>
        <taxon>Viridiplantae</taxon>
        <taxon>Streptophyta</taxon>
        <taxon>Embryophyta</taxon>
        <taxon>Tracheophyta</taxon>
        <taxon>Spermatophyta</taxon>
        <taxon>Magnoliopsida</taxon>
        <taxon>Liliopsida</taxon>
        <taxon>Poales</taxon>
        <taxon>Poaceae</taxon>
        <taxon>PACMAD clade</taxon>
        <taxon>Panicoideae</taxon>
        <taxon>Panicodae</taxon>
        <taxon>Paniceae</taxon>
        <taxon>Panicinae</taxon>
        <taxon>Panicum</taxon>
        <taxon>Panicum sect. Hiantes</taxon>
    </lineage>
</organism>
<dbReference type="EMBL" id="CM029043">
    <property type="protein sequence ID" value="KAG2609584.1"/>
    <property type="molecule type" value="Genomic_DNA"/>
</dbReference>
<feature type="non-terminal residue" evidence="2">
    <location>
        <position position="1"/>
    </location>
</feature>
<feature type="region of interest" description="Disordered" evidence="1">
    <location>
        <begin position="87"/>
        <end position="120"/>
    </location>
</feature>